<dbReference type="Pfam" id="PF00078">
    <property type="entry name" value="RVT_1"/>
    <property type="match status" value="1"/>
</dbReference>
<proteinExistence type="predicted"/>
<dbReference type="GO" id="GO:0003964">
    <property type="term" value="F:RNA-directed DNA polymerase activity"/>
    <property type="evidence" value="ECO:0007669"/>
    <property type="project" value="UniProtKB-KW"/>
</dbReference>
<keyword evidence="2" id="KW-0808">Transferase</keyword>
<reference evidence="2 3" key="1">
    <citation type="submission" date="2018-08" db="EMBL/GenBank/DDBJ databases">
        <title>A genome reference for cultivated species of the human gut microbiota.</title>
        <authorList>
            <person name="Zou Y."/>
            <person name="Xue W."/>
            <person name="Luo G."/>
        </authorList>
    </citation>
    <scope>NUCLEOTIDE SEQUENCE [LARGE SCALE GENOMIC DNA]</scope>
    <source>
        <strain evidence="2 3">TF05-11AC</strain>
    </source>
</reference>
<dbReference type="PANTHER" id="PTHR34047:SF10">
    <property type="entry name" value="GROUP II INTRON-ASSOCIATED OPEN READING FRAME"/>
    <property type="match status" value="1"/>
</dbReference>
<dbReference type="Proteomes" id="UP000261257">
    <property type="component" value="Unassembled WGS sequence"/>
</dbReference>
<gene>
    <name evidence="2" type="primary">ltrA</name>
    <name evidence="2" type="ORF">DXC39_33270</name>
</gene>
<dbReference type="NCBIfam" id="TIGR04416">
    <property type="entry name" value="group_II_RT_mat"/>
    <property type="match status" value="1"/>
</dbReference>
<organism evidence="2 3">
    <name type="scientific">Hungatella hathewayi</name>
    <dbReference type="NCBI Taxonomy" id="154046"/>
    <lineage>
        <taxon>Bacteria</taxon>
        <taxon>Bacillati</taxon>
        <taxon>Bacillota</taxon>
        <taxon>Clostridia</taxon>
        <taxon>Lachnospirales</taxon>
        <taxon>Lachnospiraceae</taxon>
        <taxon>Hungatella</taxon>
    </lineage>
</organism>
<comment type="caution">
    <text evidence="2">The sequence shown here is derived from an EMBL/GenBank/DDBJ whole genome shotgun (WGS) entry which is preliminary data.</text>
</comment>
<dbReference type="InterPro" id="IPR025960">
    <property type="entry name" value="RVT_N"/>
</dbReference>
<dbReference type="AlphaFoldDB" id="A0A3E4TKM0"/>
<name>A0A3E4TKM0_9FIRM</name>
<dbReference type="InterPro" id="IPR013597">
    <property type="entry name" value="Mat_intron_G2"/>
</dbReference>
<dbReference type="EC" id="2.7.7.49" evidence="2"/>
<dbReference type="PROSITE" id="PS50878">
    <property type="entry name" value="RT_POL"/>
    <property type="match status" value="1"/>
</dbReference>
<dbReference type="InterPro" id="IPR000477">
    <property type="entry name" value="RT_dom"/>
</dbReference>
<dbReference type="InterPro" id="IPR051083">
    <property type="entry name" value="GrpII_Intron_Splice-Mob/Def"/>
</dbReference>
<sequence>MRNTLLQIKSTTSFPTNWKELQWKQIRKYVNRLQQRIYRAESLGNKRKTRQLQRLLMRSKAVLLLSIRRITQENKGRKTAGVDGITIQTDIERMNLYRKMCNRTIAYHNPKPSYRTYIKKKNGKLRPLSIPVIIDRIWQNVMKMALEPQWEYRFEPTSYGFRPERGCHDAIERIYKYLVFGKRRWVFEGDFKGCFDNLNHSHILEQIKGIPNRKVIEKWLRAGYVDDGLFYSTKSGSGQGSVISPLLANVALHGMEKALGIKYYVNKRSDGYTWAVNPTAYAMTRYADDFVVMCNTKQQAESVYNKLKPYLAQRGLELEETKTKIVEVTKGFDFLGFNIRRYKTAKGEQLFIKPSKDSIKKSKRKISDITYQVRGHKVDVLIQKLNPVILGIANYWRPEVSTKAFADMDKHIVNVTYRFLRRTHRKKNNKWIRERYFREDYRGISANRWILSSPNQHNLQLMKMTWVHIKRHVLIKHDASPFNAELAKYFKDRKRKSRNQENGKKYA</sequence>
<dbReference type="CDD" id="cd01651">
    <property type="entry name" value="RT_G2_intron"/>
    <property type="match status" value="1"/>
</dbReference>
<evidence type="ECO:0000313" key="2">
    <source>
        <dbReference type="EMBL" id="RGL91623.1"/>
    </source>
</evidence>
<dbReference type="RefSeq" id="WP_052665607.1">
    <property type="nucleotide sequence ID" value="NZ_QRQF01000091.1"/>
</dbReference>
<dbReference type="InterPro" id="IPR043502">
    <property type="entry name" value="DNA/RNA_pol_sf"/>
</dbReference>
<keyword evidence="2" id="KW-0548">Nucleotidyltransferase</keyword>
<dbReference type="InterPro" id="IPR030931">
    <property type="entry name" value="Group_II_RT_mat"/>
</dbReference>
<accession>A0A3E4TKM0</accession>
<dbReference type="Pfam" id="PF08388">
    <property type="entry name" value="GIIM"/>
    <property type="match status" value="1"/>
</dbReference>
<keyword evidence="2" id="KW-0695">RNA-directed DNA polymerase</keyword>
<evidence type="ECO:0000259" key="1">
    <source>
        <dbReference type="PROSITE" id="PS50878"/>
    </source>
</evidence>
<dbReference type="PANTHER" id="PTHR34047">
    <property type="entry name" value="NUCLEAR INTRON MATURASE 1, MITOCHONDRIAL-RELATED"/>
    <property type="match status" value="1"/>
</dbReference>
<protein>
    <submittedName>
        <fullName evidence="2">Group II intron reverse transcriptase/maturase</fullName>
        <ecNumber evidence="2">2.7.7.49</ecNumber>
    </submittedName>
</protein>
<dbReference type="EMBL" id="QSSQ01000082">
    <property type="protein sequence ID" value="RGL91623.1"/>
    <property type="molecule type" value="Genomic_DNA"/>
</dbReference>
<evidence type="ECO:0000313" key="3">
    <source>
        <dbReference type="Proteomes" id="UP000261257"/>
    </source>
</evidence>
<dbReference type="Pfam" id="PF13655">
    <property type="entry name" value="RVT_N"/>
    <property type="match status" value="1"/>
</dbReference>
<dbReference type="SUPFAM" id="SSF56672">
    <property type="entry name" value="DNA/RNA polymerases"/>
    <property type="match status" value="1"/>
</dbReference>
<feature type="domain" description="Reverse transcriptase" evidence="1">
    <location>
        <begin position="99"/>
        <end position="339"/>
    </location>
</feature>